<evidence type="ECO:0000313" key="8">
    <source>
        <dbReference type="Proteomes" id="UP000323567"/>
    </source>
</evidence>
<dbReference type="Proteomes" id="UP000323567">
    <property type="component" value="Unassembled WGS sequence"/>
</dbReference>
<reference evidence="7 8" key="1">
    <citation type="journal article" date="2019" name="Nat. Med.">
        <title>A library of human gut bacterial isolates paired with longitudinal multiomics data enables mechanistic microbiome research.</title>
        <authorList>
            <person name="Poyet M."/>
            <person name="Groussin M."/>
            <person name="Gibbons S.M."/>
            <person name="Avila-Pacheco J."/>
            <person name="Jiang X."/>
            <person name="Kearney S.M."/>
            <person name="Perrotta A.R."/>
            <person name="Berdy B."/>
            <person name="Zhao S."/>
            <person name="Lieberman T.D."/>
            <person name="Swanson P.K."/>
            <person name="Smith M."/>
            <person name="Roesemann S."/>
            <person name="Alexander J.E."/>
            <person name="Rich S.A."/>
            <person name="Livny J."/>
            <person name="Vlamakis H."/>
            <person name="Clish C."/>
            <person name="Bullock K."/>
            <person name="Deik A."/>
            <person name="Scott J."/>
            <person name="Pierce K.A."/>
            <person name="Xavier R.J."/>
            <person name="Alm E.J."/>
        </authorList>
    </citation>
    <scope>NUCLEOTIDE SEQUENCE [LARGE SCALE GENOMIC DNA]</scope>
    <source>
        <strain evidence="6 7">BIOML-A1</strain>
        <strain evidence="5 8">BIOML-A2</strain>
    </source>
</reference>
<proteinExistence type="predicted"/>
<evidence type="ECO:0000313" key="6">
    <source>
        <dbReference type="EMBL" id="KAA2375815.1"/>
    </source>
</evidence>
<dbReference type="InterPro" id="IPR039418">
    <property type="entry name" value="LexA-like"/>
</dbReference>
<protein>
    <submittedName>
        <fullName evidence="5">S24 family peptidase</fullName>
    </submittedName>
</protein>
<feature type="domain" description="Peptidase S24/S26A/S26B/S26C" evidence="4">
    <location>
        <begin position="5"/>
        <end position="92"/>
    </location>
</feature>
<gene>
    <name evidence="6" type="ORF">F2Y07_07405</name>
    <name evidence="5" type="ORF">F2Y13_00730</name>
</gene>
<accession>A0A5B3GFG7</accession>
<dbReference type="InterPro" id="IPR036286">
    <property type="entry name" value="LexA/Signal_pep-like_sf"/>
</dbReference>
<evidence type="ECO:0000313" key="5">
    <source>
        <dbReference type="EMBL" id="KAA2372026.1"/>
    </source>
</evidence>
<dbReference type="Gene3D" id="2.10.109.10">
    <property type="entry name" value="Umud Fragment, subunit A"/>
    <property type="match status" value="1"/>
</dbReference>
<dbReference type="AlphaFoldDB" id="A0A5B3GFG7"/>
<evidence type="ECO:0000256" key="1">
    <source>
        <dbReference type="ARBA" id="ARBA00023015"/>
    </source>
</evidence>
<sequence length="109" mass="12590">METTLIPKCDGGLRIVGDSMYPLLKSGDIVFYKQVHDIMHSIIWGEMYLISFDIDGDEYVSVKYLQKSDIPDHIVLVSYNEHHKPMEIHINRIRALAFIKASLRLNSLK</sequence>
<evidence type="ECO:0000313" key="7">
    <source>
        <dbReference type="Proteomes" id="UP000322658"/>
    </source>
</evidence>
<keyword evidence="2" id="KW-0238">DNA-binding</keyword>
<dbReference type="GeneID" id="92756911"/>
<dbReference type="Proteomes" id="UP000322658">
    <property type="component" value="Unassembled WGS sequence"/>
</dbReference>
<dbReference type="EMBL" id="VVXK01000001">
    <property type="protein sequence ID" value="KAA2372026.1"/>
    <property type="molecule type" value="Genomic_DNA"/>
</dbReference>
<comment type="caution">
    <text evidence="5">The sequence shown here is derived from an EMBL/GenBank/DDBJ whole genome shotgun (WGS) entry which is preliminary data.</text>
</comment>
<evidence type="ECO:0000256" key="3">
    <source>
        <dbReference type="ARBA" id="ARBA00023163"/>
    </source>
</evidence>
<keyword evidence="3" id="KW-0804">Transcription</keyword>
<keyword evidence="1" id="KW-0805">Transcription regulation</keyword>
<dbReference type="Pfam" id="PF00717">
    <property type="entry name" value="Peptidase_S24"/>
    <property type="match status" value="1"/>
</dbReference>
<dbReference type="CDD" id="cd06529">
    <property type="entry name" value="S24_LexA-like"/>
    <property type="match status" value="1"/>
</dbReference>
<name>A0A5B3GFG7_9BACT</name>
<dbReference type="EMBL" id="VVXJ01000013">
    <property type="protein sequence ID" value="KAA2375815.1"/>
    <property type="molecule type" value="Genomic_DNA"/>
</dbReference>
<dbReference type="SUPFAM" id="SSF51306">
    <property type="entry name" value="LexA/Signal peptidase"/>
    <property type="match status" value="1"/>
</dbReference>
<organism evidence="5 8">
    <name type="scientific">Alistipes shahii</name>
    <dbReference type="NCBI Taxonomy" id="328814"/>
    <lineage>
        <taxon>Bacteria</taxon>
        <taxon>Pseudomonadati</taxon>
        <taxon>Bacteroidota</taxon>
        <taxon>Bacteroidia</taxon>
        <taxon>Bacteroidales</taxon>
        <taxon>Rikenellaceae</taxon>
        <taxon>Alistipes</taxon>
    </lineage>
</organism>
<dbReference type="PANTHER" id="PTHR40661:SF1">
    <property type="entry name" value="HTH CRO_C1-TYPE DOMAIN-CONTAINING PROTEIN"/>
    <property type="match status" value="1"/>
</dbReference>
<dbReference type="PANTHER" id="PTHR40661">
    <property type="match status" value="1"/>
</dbReference>
<dbReference type="RefSeq" id="WP_015547018.1">
    <property type="nucleotide sequence ID" value="NZ_CATXTW010000002.1"/>
</dbReference>
<evidence type="ECO:0000256" key="2">
    <source>
        <dbReference type="ARBA" id="ARBA00023125"/>
    </source>
</evidence>
<evidence type="ECO:0000259" key="4">
    <source>
        <dbReference type="Pfam" id="PF00717"/>
    </source>
</evidence>
<dbReference type="GO" id="GO:0003677">
    <property type="term" value="F:DNA binding"/>
    <property type="evidence" value="ECO:0007669"/>
    <property type="project" value="UniProtKB-KW"/>
</dbReference>
<dbReference type="InterPro" id="IPR015927">
    <property type="entry name" value="Peptidase_S24_S26A/B/C"/>
</dbReference>